<dbReference type="GO" id="GO:0030151">
    <property type="term" value="F:molybdenum ion binding"/>
    <property type="evidence" value="ECO:0007669"/>
    <property type="project" value="InterPro"/>
</dbReference>
<dbReference type="SUPFAM" id="SSF50800">
    <property type="entry name" value="PK beta-barrel domain-like"/>
    <property type="match status" value="1"/>
</dbReference>
<dbReference type="InterPro" id="IPR005302">
    <property type="entry name" value="MoCF_Sase_C"/>
</dbReference>
<dbReference type="EMBL" id="AP023420">
    <property type="protein sequence ID" value="BCK83871.1"/>
    <property type="molecule type" value="Genomic_DNA"/>
</dbReference>
<feature type="domain" description="MOSC" evidence="1">
    <location>
        <begin position="14"/>
        <end position="141"/>
    </location>
</feature>
<reference evidence="2" key="1">
    <citation type="submission" date="2020-09" db="EMBL/GenBank/DDBJ databases">
        <title>New species isolated from human feces.</title>
        <authorList>
            <person name="Kitahara M."/>
            <person name="Shigeno Y."/>
            <person name="Shime M."/>
            <person name="Matsumoto Y."/>
            <person name="Nakamura S."/>
            <person name="Motooka D."/>
            <person name="Fukuoka S."/>
            <person name="Nishikawa H."/>
            <person name="Benno Y."/>
        </authorList>
    </citation>
    <scope>NUCLEOTIDE SEQUENCE</scope>
    <source>
        <strain evidence="2">MM59</strain>
    </source>
</reference>
<gene>
    <name evidence="2" type="ORF">MM59RIKEN_11900</name>
</gene>
<sequence>MAEVVSVNISVEKGQPKHPVPEICLRLRHGIVGDAHAGDWHRQISLLAEESVDTMRGPIPLPAGVFAENINTVGIDLRNLPVGTRLRIGETVVEVTQIGKECHNDCAIRQAVGMCVMPTEGIFAVVVQEGTVRPGDSIEVLEAFS</sequence>
<dbReference type="KEGG" id="pfaa:MM59RIKEN_11900"/>
<dbReference type="GO" id="GO:0030170">
    <property type="term" value="F:pyridoxal phosphate binding"/>
    <property type="evidence" value="ECO:0007669"/>
    <property type="project" value="InterPro"/>
</dbReference>
<evidence type="ECO:0000313" key="2">
    <source>
        <dbReference type="EMBL" id="BCK83871.1"/>
    </source>
</evidence>
<dbReference type="InterPro" id="IPR052716">
    <property type="entry name" value="MOSC_domain"/>
</dbReference>
<evidence type="ECO:0000313" key="3">
    <source>
        <dbReference type="Proteomes" id="UP000679848"/>
    </source>
</evidence>
<dbReference type="Pfam" id="PF03473">
    <property type="entry name" value="MOSC"/>
    <property type="match status" value="1"/>
</dbReference>
<dbReference type="AlphaFoldDB" id="A0A810QDU2"/>
<organism evidence="2 3">
    <name type="scientific">Pusillibacter faecalis</name>
    <dbReference type="NCBI Taxonomy" id="2714358"/>
    <lineage>
        <taxon>Bacteria</taxon>
        <taxon>Bacillati</taxon>
        <taxon>Bacillota</taxon>
        <taxon>Clostridia</taxon>
        <taxon>Eubacteriales</taxon>
        <taxon>Oscillospiraceae</taxon>
        <taxon>Pusillibacter</taxon>
    </lineage>
</organism>
<protein>
    <submittedName>
        <fullName evidence="2">Molybdenum cofactor sulfurase</fullName>
    </submittedName>
</protein>
<dbReference type="Gene3D" id="2.40.33.20">
    <property type="entry name" value="PK beta-barrel domain-like"/>
    <property type="match status" value="1"/>
</dbReference>
<dbReference type="Proteomes" id="UP000679848">
    <property type="component" value="Chromosome"/>
</dbReference>
<dbReference type="InterPro" id="IPR011037">
    <property type="entry name" value="Pyrv_Knase-like_insert_dom_sf"/>
</dbReference>
<proteinExistence type="predicted"/>
<dbReference type="PROSITE" id="PS51340">
    <property type="entry name" value="MOSC"/>
    <property type="match status" value="1"/>
</dbReference>
<dbReference type="PANTHER" id="PTHR36930">
    <property type="entry name" value="METAL-SULFUR CLUSTER BIOSYNTHESIS PROTEINS YUAD-RELATED"/>
    <property type="match status" value="1"/>
</dbReference>
<keyword evidence="3" id="KW-1185">Reference proteome</keyword>
<accession>A0A810QDU2</accession>
<dbReference type="GO" id="GO:0003824">
    <property type="term" value="F:catalytic activity"/>
    <property type="evidence" value="ECO:0007669"/>
    <property type="project" value="InterPro"/>
</dbReference>
<evidence type="ECO:0000259" key="1">
    <source>
        <dbReference type="PROSITE" id="PS51340"/>
    </source>
</evidence>
<name>A0A810QDU2_9FIRM</name>
<dbReference type="PANTHER" id="PTHR36930:SF1">
    <property type="entry name" value="MOSC DOMAIN-CONTAINING PROTEIN"/>
    <property type="match status" value="1"/>
</dbReference>
<dbReference type="RefSeq" id="WP_187027950.1">
    <property type="nucleotide sequence ID" value="NZ_AP023420.1"/>
</dbReference>